<accession>A0AAQ2DFM1</accession>
<protein>
    <submittedName>
        <fullName evidence="1">Uncharacterized protein</fullName>
    </submittedName>
</protein>
<name>A0AAQ2DFM1_9PSED</name>
<gene>
    <name evidence="1" type="ORF">E5170_02710</name>
</gene>
<dbReference type="RefSeq" id="WP_136492084.1">
    <property type="nucleotide sequence ID" value="NZ_SSBS01000001.1"/>
</dbReference>
<dbReference type="Proteomes" id="UP000310574">
    <property type="component" value="Unassembled WGS sequence"/>
</dbReference>
<reference evidence="1 2" key="1">
    <citation type="submission" date="2019-04" db="EMBL/GenBank/DDBJ databases">
        <title>Draft genome sequence of Pseudomonas sp. M7D1 isolated from rhizosphere of plant the flowery desert.</title>
        <authorList>
            <person name="Poblete-Morales M."/>
            <person name="Plaza N."/>
            <person name="Corsini G."/>
            <person name="Silva E."/>
        </authorList>
    </citation>
    <scope>NUCLEOTIDE SEQUENCE [LARGE SCALE GENOMIC DNA]</scope>
    <source>
        <strain evidence="1 2">M7D1</strain>
    </source>
</reference>
<comment type="caution">
    <text evidence="1">The sequence shown here is derived from an EMBL/GenBank/DDBJ whole genome shotgun (WGS) entry which is preliminary data.</text>
</comment>
<evidence type="ECO:0000313" key="1">
    <source>
        <dbReference type="EMBL" id="THF36375.1"/>
    </source>
</evidence>
<dbReference type="EMBL" id="SSBS01000001">
    <property type="protein sequence ID" value="THF36375.1"/>
    <property type="molecule type" value="Genomic_DNA"/>
</dbReference>
<organism evidence="1 2">
    <name type="scientific">Pseudomonas atacamensis</name>
    <dbReference type="NCBI Taxonomy" id="2565368"/>
    <lineage>
        <taxon>Bacteria</taxon>
        <taxon>Pseudomonadati</taxon>
        <taxon>Pseudomonadota</taxon>
        <taxon>Gammaproteobacteria</taxon>
        <taxon>Pseudomonadales</taxon>
        <taxon>Pseudomonadaceae</taxon>
        <taxon>Pseudomonas</taxon>
    </lineage>
</organism>
<dbReference type="AlphaFoldDB" id="A0AAQ2DFM1"/>
<proteinExistence type="predicted"/>
<sequence length="60" mass="6671">MRSRLDTAVDTQLKMMFASLIEGEELSLTKDQYDAMVFESFIAGARAVCSLPLDELRGAQ</sequence>
<evidence type="ECO:0000313" key="2">
    <source>
        <dbReference type="Proteomes" id="UP000310574"/>
    </source>
</evidence>